<dbReference type="EMBL" id="JACCAB010000001">
    <property type="protein sequence ID" value="NYG07839.1"/>
    <property type="molecule type" value="Genomic_DNA"/>
</dbReference>
<feature type="transmembrane region" description="Helical" evidence="2">
    <location>
        <begin position="170"/>
        <end position="193"/>
    </location>
</feature>
<keyword evidence="2" id="KW-0812">Transmembrane</keyword>
<organism evidence="3 4">
    <name type="scientific">Pedococcus badiiscoriae</name>
    <dbReference type="NCBI Taxonomy" id="642776"/>
    <lineage>
        <taxon>Bacteria</taxon>
        <taxon>Bacillati</taxon>
        <taxon>Actinomycetota</taxon>
        <taxon>Actinomycetes</taxon>
        <taxon>Micrococcales</taxon>
        <taxon>Intrasporangiaceae</taxon>
        <taxon>Pedococcus</taxon>
    </lineage>
</organism>
<dbReference type="AlphaFoldDB" id="A0A852WGF7"/>
<keyword evidence="4" id="KW-1185">Reference proteome</keyword>
<comment type="caution">
    <text evidence="3">The sequence shown here is derived from an EMBL/GenBank/DDBJ whole genome shotgun (WGS) entry which is preliminary data.</text>
</comment>
<name>A0A852WGF7_9MICO</name>
<evidence type="ECO:0000313" key="4">
    <source>
        <dbReference type="Proteomes" id="UP000573599"/>
    </source>
</evidence>
<keyword evidence="2" id="KW-0472">Membrane</keyword>
<dbReference type="RefSeq" id="WP_179422124.1">
    <property type="nucleotide sequence ID" value="NZ_JACCAB010000001.1"/>
</dbReference>
<feature type="compositionally biased region" description="Basic and acidic residues" evidence="1">
    <location>
        <begin position="207"/>
        <end position="230"/>
    </location>
</feature>
<gene>
    <name evidence="3" type="ORF">BJ986_002326</name>
</gene>
<reference evidence="3 4" key="1">
    <citation type="submission" date="2020-07" db="EMBL/GenBank/DDBJ databases">
        <title>Sequencing the genomes of 1000 actinobacteria strains.</title>
        <authorList>
            <person name="Klenk H.-P."/>
        </authorList>
    </citation>
    <scope>NUCLEOTIDE SEQUENCE [LARGE SCALE GENOMIC DNA]</scope>
    <source>
        <strain evidence="3 4">DSM 23987</strain>
    </source>
</reference>
<accession>A0A852WGF7</accession>
<feature type="region of interest" description="Disordered" evidence="1">
    <location>
        <begin position="194"/>
        <end position="230"/>
    </location>
</feature>
<proteinExistence type="predicted"/>
<evidence type="ECO:0000313" key="3">
    <source>
        <dbReference type="EMBL" id="NYG07839.1"/>
    </source>
</evidence>
<protein>
    <submittedName>
        <fullName evidence="3">Uncharacterized protein</fullName>
    </submittedName>
</protein>
<keyword evidence="2" id="KW-1133">Transmembrane helix</keyword>
<sequence length="230" mass="23905">MGKRALFAAVTVIGLVLLLIGAWFIVHLGSSGSAVLRARPPKGAVVVIEPSVLNRVDNSVTITAVAAPGTQIWMGRTSPTDARAIVGGAEHISVTGARVGSWSLVMSRAGAGPAPQLDTADIWRQTATGAGLVRLTVDQSGAPESVVIAAPDGRPVALTKMTVTMQRKTWFFQALLLSLVGLLALVVGAAGLWQNRPRPTEDPTDGPTDHPADDPSNEPKADPSTREVTA</sequence>
<evidence type="ECO:0000256" key="1">
    <source>
        <dbReference type="SAM" id="MobiDB-lite"/>
    </source>
</evidence>
<dbReference type="Proteomes" id="UP000573599">
    <property type="component" value="Unassembled WGS sequence"/>
</dbReference>
<evidence type="ECO:0000256" key="2">
    <source>
        <dbReference type="SAM" id="Phobius"/>
    </source>
</evidence>